<reference evidence="5" key="1">
    <citation type="submission" date="2018-12" db="EMBL/GenBank/DDBJ databases">
        <title>Tengunoibacter tsumagoiensis gen. nov., sp. nov., Dictyobacter kobayashii sp. nov., D. alpinus sp. nov., and D. joshuensis sp. nov. and description of Dictyobacteraceae fam. nov. within the order Ktedonobacterales isolated from Tengu-no-mugimeshi.</title>
        <authorList>
            <person name="Wang C.M."/>
            <person name="Zheng Y."/>
            <person name="Sakai Y."/>
            <person name="Toyoda A."/>
            <person name="Minakuchi Y."/>
            <person name="Abe K."/>
            <person name="Yokota A."/>
            <person name="Yabe S."/>
        </authorList>
    </citation>
    <scope>NUCLEOTIDE SEQUENCE [LARGE SCALE GENOMIC DNA]</scope>
    <source>
        <strain evidence="5">Uno3</strain>
    </source>
</reference>
<dbReference type="CDD" id="cd01004">
    <property type="entry name" value="PBP2_MidA_like"/>
    <property type="match status" value="1"/>
</dbReference>
<feature type="signal peptide" evidence="2">
    <location>
        <begin position="1"/>
        <end position="29"/>
    </location>
</feature>
<sequence length="290" mass="31137">MASHTPNGLKRLPVLVLFFSLFLSLILSACGSDSPATTTPAKKADVTPPKNLISQGTLTVGTDPTYFPMEYVDQTTNNYAGFDIELSQALADHMGLKLNIVKTSFDTLLTDLDNKRFDIANASIYVSEKRKAKYDFVTYMTAGEALLVPTGNPKHLKALSDLCGLTVGVGSGTEQKPELDTASADCQSKGKPAINQTVLQSETEVIQLLVSKRADATFQGSLSAGYYNTLHPGLFEFGGPVSNAGPSGIAIRKGDTEMSDAITKALKALHDDGTYKKLCDKYGFPPDERL</sequence>
<dbReference type="AlphaFoldDB" id="A0A402A2P7"/>
<evidence type="ECO:0000313" key="4">
    <source>
        <dbReference type="EMBL" id="GCE13410.1"/>
    </source>
</evidence>
<keyword evidence="5" id="KW-1185">Reference proteome</keyword>
<dbReference type="PANTHER" id="PTHR35936">
    <property type="entry name" value="MEMBRANE-BOUND LYTIC MUREIN TRANSGLYCOSYLASE F"/>
    <property type="match status" value="1"/>
</dbReference>
<organism evidence="4 5">
    <name type="scientific">Tengunoibacter tsumagoiensis</name>
    <dbReference type="NCBI Taxonomy" id="2014871"/>
    <lineage>
        <taxon>Bacteria</taxon>
        <taxon>Bacillati</taxon>
        <taxon>Chloroflexota</taxon>
        <taxon>Ktedonobacteria</taxon>
        <taxon>Ktedonobacterales</taxon>
        <taxon>Dictyobacteraceae</taxon>
        <taxon>Tengunoibacter</taxon>
    </lineage>
</organism>
<evidence type="ECO:0000313" key="5">
    <source>
        <dbReference type="Proteomes" id="UP000287352"/>
    </source>
</evidence>
<dbReference type="Gene3D" id="3.40.190.10">
    <property type="entry name" value="Periplasmic binding protein-like II"/>
    <property type="match status" value="2"/>
</dbReference>
<protein>
    <recommendedName>
        <fullName evidence="3">Solute-binding protein family 3/N-terminal domain-containing protein</fullName>
    </recommendedName>
</protein>
<keyword evidence="1 2" id="KW-0732">Signal</keyword>
<evidence type="ECO:0000256" key="2">
    <source>
        <dbReference type="SAM" id="SignalP"/>
    </source>
</evidence>
<dbReference type="OrthoDB" id="9774451at2"/>
<gene>
    <name evidence="4" type="ORF">KTT_32690</name>
</gene>
<name>A0A402A2P7_9CHLR</name>
<feature type="domain" description="Solute-binding protein family 3/N-terminal" evidence="3">
    <location>
        <begin position="57"/>
        <end position="286"/>
    </location>
</feature>
<evidence type="ECO:0000259" key="3">
    <source>
        <dbReference type="SMART" id="SM00062"/>
    </source>
</evidence>
<proteinExistence type="predicted"/>
<dbReference type="SUPFAM" id="SSF53850">
    <property type="entry name" value="Periplasmic binding protein-like II"/>
    <property type="match status" value="1"/>
</dbReference>
<evidence type="ECO:0000256" key="1">
    <source>
        <dbReference type="ARBA" id="ARBA00022729"/>
    </source>
</evidence>
<dbReference type="Proteomes" id="UP000287352">
    <property type="component" value="Unassembled WGS sequence"/>
</dbReference>
<dbReference type="InterPro" id="IPR001638">
    <property type="entry name" value="Solute-binding_3/MltF_N"/>
</dbReference>
<dbReference type="RefSeq" id="WP_126580936.1">
    <property type="nucleotide sequence ID" value="NZ_BIFR01000001.1"/>
</dbReference>
<comment type="caution">
    <text evidence="4">The sequence shown here is derived from an EMBL/GenBank/DDBJ whole genome shotgun (WGS) entry which is preliminary data.</text>
</comment>
<dbReference type="EMBL" id="BIFR01000001">
    <property type="protein sequence ID" value="GCE13410.1"/>
    <property type="molecule type" value="Genomic_DNA"/>
</dbReference>
<dbReference type="SMART" id="SM00062">
    <property type="entry name" value="PBPb"/>
    <property type="match status" value="1"/>
</dbReference>
<dbReference type="PANTHER" id="PTHR35936:SF19">
    <property type="entry name" value="AMINO-ACID-BINDING PROTEIN YXEM-RELATED"/>
    <property type="match status" value="1"/>
</dbReference>
<dbReference type="Pfam" id="PF00497">
    <property type="entry name" value="SBP_bac_3"/>
    <property type="match status" value="1"/>
</dbReference>
<accession>A0A402A2P7</accession>
<feature type="chain" id="PRO_5018993864" description="Solute-binding protein family 3/N-terminal domain-containing protein" evidence="2">
    <location>
        <begin position="30"/>
        <end position="290"/>
    </location>
</feature>